<dbReference type="Proteomes" id="UP000238375">
    <property type="component" value="Unassembled WGS sequence"/>
</dbReference>
<protein>
    <submittedName>
        <fullName evidence="2">ParE-like toxin of type II ParDE toxin-antitoxin system</fullName>
    </submittedName>
</protein>
<evidence type="ECO:0000313" key="2">
    <source>
        <dbReference type="EMBL" id="PRY27772.1"/>
    </source>
</evidence>
<reference evidence="2 3" key="1">
    <citation type="submission" date="2018-03" db="EMBL/GenBank/DDBJ databases">
        <title>Genomic Encyclopedia of Archaeal and Bacterial Type Strains, Phase II (KMG-II): from individual species to whole genera.</title>
        <authorList>
            <person name="Goeker M."/>
        </authorList>
    </citation>
    <scope>NUCLEOTIDE SEQUENCE [LARGE SCALE GENOMIC DNA]</scope>
    <source>
        <strain evidence="2 3">DSM 28354</strain>
    </source>
</reference>
<proteinExistence type="predicted"/>
<dbReference type="InterPro" id="IPR035093">
    <property type="entry name" value="RelE/ParE_toxin_dom_sf"/>
</dbReference>
<gene>
    <name evidence="2" type="ORF">CLV58_13242</name>
</gene>
<keyword evidence="1" id="KW-1277">Toxin-antitoxin system</keyword>
<evidence type="ECO:0000313" key="3">
    <source>
        <dbReference type="Proteomes" id="UP000238375"/>
    </source>
</evidence>
<accession>A0A2T0S2Z2</accession>
<organism evidence="2 3">
    <name type="scientific">Spirosoma oryzae</name>
    <dbReference type="NCBI Taxonomy" id="1469603"/>
    <lineage>
        <taxon>Bacteria</taxon>
        <taxon>Pseudomonadati</taxon>
        <taxon>Bacteroidota</taxon>
        <taxon>Cytophagia</taxon>
        <taxon>Cytophagales</taxon>
        <taxon>Cytophagaceae</taxon>
        <taxon>Spirosoma</taxon>
    </lineage>
</organism>
<sequence length="66" mass="7753">MISWKESAQEEVRVIYEYLFDQSAAVADDWSDQLARKLTLVEQFPEMGRIVPDYYISFIREIFAGS</sequence>
<dbReference type="Pfam" id="PF05016">
    <property type="entry name" value="ParE_toxin"/>
    <property type="match status" value="1"/>
</dbReference>
<name>A0A2T0S2Z2_9BACT</name>
<comment type="caution">
    <text evidence="2">The sequence shown here is derived from an EMBL/GenBank/DDBJ whole genome shotgun (WGS) entry which is preliminary data.</text>
</comment>
<dbReference type="InterPro" id="IPR007712">
    <property type="entry name" value="RelE/ParE_toxin"/>
</dbReference>
<dbReference type="Gene3D" id="3.30.2310.20">
    <property type="entry name" value="RelE-like"/>
    <property type="match status" value="1"/>
</dbReference>
<evidence type="ECO:0000256" key="1">
    <source>
        <dbReference type="ARBA" id="ARBA00022649"/>
    </source>
</evidence>
<dbReference type="EMBL" id="PVTE01000032">
    <property type="protein sequence ID" value="PRY27772.1"/>
    <property type="molecule type" value="Genomic_DNA"/>
</dbReference>
<dbReference type="AlphaFoldDB" id="A0A2T0S2Z2"/>
<keyword evidence="3" id="KW-1185">Reference proteome</keyword>
<dbReference type="RefSeq" id="WP_245882455.1">
    <property type="nucleotide sequence ID" value="NZ_PVTE01000032.1"/>
</dbReference>